<dbReference type="InterPro" id="IPR015919">
    <property type="entry name" value="Cadherin-like_sf"/>
</dbReference>
<dbReference type="PRINTS" id="PR00205">
    <property type="entry name" value="CADHERIN"/>
</dbReference>
<dbReference type="GO" id="GO:0005886">
    <property type="term" value="C:plasma membrane"/>
    <property type="evidence" value="ECO:0007669"/>
    <property type="project" value="UniProtKB-SubCell"/>
</dbReference>
<dbReference type="InterPro" id="IPR020894">
    <property type="entry name" value="Cadherin_CS"/>
</dbReference>
<evidence type="ECO:0000313" key="14">
    <source>
        <dbReference type="Proteomes" id="UP001274896"/>
    </source>
</evidence>
<accession>A0AAE0Q9R5</accession>
<dbReference type="SUPFAM" id="SSF49313">
    <property type="entry name" value="Cadherin-like"/>
    <property type="match status" value="1"/>
</dbReference>
<comment type="caution">
    <text evidence="13">The sequence shown here is derived from an EMBL/GenBank/DDBJ whole genome shotgun (WGS) entry which is preliminary data.</text>
</comment>
<dbReference type="PANTHER" id="PTHR24025">
    <property type="entry name" value="DESMOGLEIN FAMILY MEMBER"/>
    <property type="match status" value="1"/>
</dbReference>
<comment type="subcellular location">
    <subcellularLocation>
        <location evidence="1">Cell membrane</location>
    </subcellularLocation>
</comment>
<dbReference type="Gene3D" id="2.60.40.60">
    <property type="entry name" value="Cadherins"/>
    <property type="match status" value="1"/>
</dbReference>
<evidence type="ECO:0000256" key="4">
    <source>
        <dbReference type="ARBA" id="ARBA00022737"/>
    </source>
</evidence>
<keyword evidence="3" id="KW-0812">Transmembrane</keyword>
<dbReference type="Proteomes" id="UP001274896">
    <property type="component" value="Unassembled WGS sequence"/>
</dbReference>
<protein>
    <recommendedName>
        <fullName evidence="12">Cadherin domain-containing protein</fullName>
    </recommendedName>
</protein>
<dbReference type="InterPro" id="IPR050971">
    <property type="entry name" value="Cadherin-domain_protein"/>
</dbReference>
<keyword evidence="14" id="KW-1185">Reference proteome</keyword>
<dbReference type="PROSITE" id="PS00232">
    <property type="entry name" value="CADHERIN_1"/>
    <property type="match status" value="1"/>
</dbReference>
<feature type="chain" id="PRO_5042026788" description="Cadherin domain-containing protein" evidence="11">
    <location>
        <begin position="28"/>
        <end position="176"/>
    </location>
</feature>
<organism evidence="13 14">
    <name type="scientific">Hemibagrus guttatus</name>
    <dbReference type="NCBI Taxonomy" id="175788"/>
    <lineage>
        <taxon>Eukaryota</taxon>
        <taxon>Metazoa</taxon>
        <taxon>Chordata</taxon>
        <taxon>Craniata</taxon>
        <taxon>Vertebrata</taxon>
        <taxon>Euteleostomi</taxon>
        <taxon>Actinopterygii</taxon>
        <taxon>Neopterygii</taxon>
        <taxon>Teleostei</taxon>
        <taxon>Ostariophysi</taxon>
        <taxon>Siluriformes</taxon>
        <taxon>Bagridae</taxon>
        <taxon>Hemibagrus</taxon>
    </lineage>
</organism>
<keyword evidence="7" id="KW-1133">Transmembrane helix</keyword>
<sequence length="176" mass="19627">MARLGLSAPVLWLFCFVLCVFEAGAKADHSVSLRRNKREWIIPPQILEENVDYTKQSSIARIRSDKENPSKGPIKYVLKGIGADQEPYNLFVVDTNTGNVRITGILDREEIAQYNLSGVALYPDGTVAENDIQLRIKVKDQNDNSPIFSPITAGSVKELSAVGKSIQISFFLLIWM</sequence>
<evidence type="ECO:0000313" key="13">
    <source>
        <dbReference type="EMBL" id="KAK3516566.1"/>
    </source>
</evidence>
<feature type="domain" description="Cadherin" evidence="12">
    <location>
        <begin position="64"/>
        <end position="148"/>
    </location>
</feature>
<evidence type="ECO:0000256" key="1">
    <source>
        <dbReference type="ARBA" id="ARBA00004236"/>
    </source>
</evidence>
<dbReference type="GO" id="GO:0009653">
    <property type="term" value="P:anatomical structure morphogenesis"/>
    <property type="evidence" value="ECO:0007669"/>
    <property type="project" value="UniProtKB-ARBA"/>
</dbReference>
<keyword evidence="8" id="KW-0472">Membrane</keyword>
<evidence type="ECO:0000256" key="3">
    <source>
        <dbReference type="ARBA" id="ARBA00022692"/>
    </source>
</evidence>
<evidence type="ECO:0000256" key="2">
    <source>
        <dbReference type="ARBA" id="ARBA00022475"/>
    </source>
</evidence>
<keyword evidence="5 10" id="KW-0106">Calcium</keyword>
<evidence type="ECO:0000256" key="8">
    <source>
        <dbReference type="ARBA" id="ARBA00023136"/>
    </source>
</evidence>
<keyword evidence="2" id="KW-1003">Cell membrane</keyword>
<keyword evidence="11" id="KW-0732">Signal</keyword>
<keyword evidence="9" id="KW-0325">Glycoprotein</keyword>
<dbReference type="InterPro" id="IPR002126">
    <property type="entry name" value="Cadherin-like_dom"/>
</dbReference>
<dbReference type="GO" id="GO:0005509">
    <property type="term" value="F:calcium ion binding"/>
    <property type="evidence" value="ECO:0007669"/>
    <property type="project" value="UniProtKB-UniRule"/>
</dbReference>
<evidence type="ECO:0000256" key="9">
    <source>
        <dbReference type="ARBA" id="ARBA00023180"/>
    </source>
</evidence>
<name>A0AAE0Q9R5_9TELE</name>
<evidence type="ECO:0000256" key="6">
    <source>
        <dbReference type="ARBA" id="ARBA00022889"/>
    </source>
</evidence>
<evidence type="ECO:0000256" key="10">
    <source>
        <dbReference type="PROSITE-ProRule" id="PRU00043"/>
    </source>
</evidence>
<dbReference type="GO" id="GO:0030057">
    <property type="term" value="C:desmosome"/>
    <property type="evidence" value="ECO:0007669"/>
    <property type="project" value="TreeGrafter"/>
</dbReference>
<keyword evidence="6" id="KW-0130">Cell adhesion</keyword>
<dbReference type="CDD" id="cd11304">
    <property type="entry name" value="Cadherin_repeat"/>
    <property type="match status" value="1"/>
</dbReference>
<reference evidence="13" key="1">
    <citation type="submission" date="2023-06" db="EMBL/GenBank/DDBJ databases">
        <title>Male Hemibagrus guttatus genome.</title>
        <authorList>
            <person name="Bian C."/>
        </authorList>
    </citation>
    <scope>NUCLEOTIDE SEQUENCE</scope>
    <source>
        <strain evidence="13">Male_cb2023</strain>
        <tissue evidence="13">Muscle</tissue>
    </source>
</reference>
<dbReference type="FunFam" id="2.60.40.60:FF:000011">
    <property type="entry name" value="Cadherin 1"/>
    <property type="match status" value="1"/>
</dbReference>
<evidence type="ECO:0000256" key="5">
    <source>
        <dbReference type="ARBA" id="ARBA00022837"/>
    </source>
</evidence>
<evidence type="ECO:0000256" key="7">
    <source>
        <dbReference type="ARBA" id="ARBA00022989"/>
    </source>
</evidence>
<evidence type="ECO:0000259" key="12">
    <source>
        <dbReference type="PROSITE" id="PS50268"/>
    </source>
</evidence>
<dbReference type="EMBL" id="JAUCMX010000019">
    <property type="protein sequence ID" value="KAK3516566.1"/>
    <property type="molecule type" value="Genomic_DNA"/>
</dbReference>
<gene>
    <name evidence="13" type="ORF">QTP70_021977</name>
</gene>
<dbReference type="PANTHER" id="PTHR24025:SF29">
    <property type="entry name" value="DESMOGLEIN-2-LIKE-RELATED"/>
    <property type="match status" value="1"/>
</dbReference>
<keyword evidence="4" id="KW-0677">Repeat</keyword>
<dbReference type="Pfam" id="PF00028">
    <property type="entry name" value="Cadherin"/>
    <property type="match status" value="1"/>
</dbReference>
<evidence type="ECO:0000256" key="11">
    <source>
        <dbReference type="SAM" id="SignalP"/>
    </source>
</evidence>
<dbReference type="PROSITE" id="PS50268">
    <property type="entry name" value="CADHERIN_2"/>
    <property type="match status" value="1"/>
</dbReference>
<dbReference type="GO" id="GO:0007156">
    <property type="term" value="P:homophilic cell adhesion via plasma membrane adhesion molecules"/>
    <property type="evidence" value="ECO:0007669"/>
    <property type="project" value="InterPro"/>
</dbReference>
<dbReference type="SMART" id="SM00112">
    <property type="entry name" value="CA"/>
    <property type="match status" value="1"/>
</dbReference>
<dbReference type="AlphaFoldDB" id="A0AAE0Q9R5"/>
<proteinExistence type="predicted"/>
<feature type="signal peptide" evidence="11">
    <location>
        <begin position="1"/>
        <end position="27"/>
    </location>
</feature>